<keyword evidence="2" id="KW-1185">Reference proteome</keyword>
<dbReference type="AlphaFoldDB" id="A0A3Q1FKC8"/>
<dbReference type="InParanoid" id="A0A3Q1FKC8"/>
<reference evidence="1" key="2">
    <citation type="submission" date="2025-09" db="UniProtKB">
        <authorList>
            <consortium name="Ensembl"/>
        </authorList>
    </citation>
    <scope>IDENTIFICATION</scope>
</reference>
<dbReference type="Proteomes" id="UP000257200">
    <property type="component" value="Unplaced"/>
</dbReference>
<dbReference type="PANTHER" id="PTHR16243">
    <property type="entry name" value="BTG3-ASSOCIATED NUCLEAR PROTEIN BANP"/>
    <property type="match status" value="1"/>
</dbReference>
<protein>
    <submittedName>
        <fullName evidence="1">Uncharacterized protein</fullName>
    </submittedName>
</protein>
<name>A0A3Q1FKC8_9TELE</name>
<accession>A0A3Q1FKC8</accession>
<dbReference type="InterPro" id="IPR042343">
    <property type="entry name" value="BANP"/>
</dbReference>
<dbReference type="GeneTree" id="ENSGT00390000011116"/>
<dbReference type="Ensembl" id="ENSAPOT00000005175.1">
    <property type="protein sequence ID" value="ENSAPOP00000007300.1"/>
    <property type="gene ID" value="ENSAPOG00000009247.1"/>
</dbReference>
<evidence type="ECO:0000313" key="2">
    <source>
        <dbReference type="Proteomes" id="UP000257200"/>
    </source>
</evidence>
<proteinExistence type="predicted"/>
<sequence length="112" mass="12482">RMSEQELDDIVQITVEDFNQEARTGKIYTTEFDNICNLLVSFTGSVGQRLEEIESKLHSLDATCKALGRKLDSMIPCAKSPIQVPMVAGSPQGATQTWNKVRWLAPNICLLK</sequence>
<reference evidence="1" key="1">
    <citation type="submission" date="2025-08" db="UniProtKB">
        <authorList>
            <consortium name="Ensembl"/>
        </authorList>
    </citation>
    <scope>IDENTIFICATION</scope>
</reference>
<evidence type="ECO:0000313" key="1">
    <source>
        <dbReference type="Ensembl" id="ENSAPOP00000007300.1"/>
    </source>
</evidence>
<organism evidence="1 2">
    <name type="scientific">Acanthochromis polyacanthus</name>
    <name type="common">spiny chromis</name>
    <dbReference type="NCBI Taxonomy" id="80966"/>
    <lineage>
        <taxon>Eukaryota</taxon>
        <taxon>Metazoa</taxon>
        <taxon>Chordata</taxon>
        <taxon>Craniata</taxon>
        <taxon>Vertebrata</taxon>
        <taxon>Euteleostomi</taxon>
        <taxon>Actinopterygii</taxon>
        <taxon>Neopterygii</taxon>
        <taxon>Teleostei</taxon>
        <taxon>Neoteleostei</taxon>
        <taxon>Acanthomorphata</taxon>
        <taxon>Ovalentaria</taxon>
        <taxon>Pomacentridae</taxon>
        <taxon>Acanthochromis</taxon>
    </lineage>
</organism>
<dbReference type="PANTHER" id="PTHR16243:SF2">
    <property type="entry name" value="PROTEIN BANP"/>
    <property type="match status" value="1"/>
</dbReference>
<dbReference type="GO" id="GO:0034504">
    <property type="term" value="P:protein localization to nucleus"/>
    <property type="evidence" value="ECO:0007669"/>
    <property type="project" value="TreeGrafter"/>
</dbReference>
<dbReference type="STRING" id="80966.ENSAPOP00000007300"/>
<dbReference type="GO" id="GO:0042177">
    <property type="term" value="P:negative regulation of protein catabolic process"/>
    <property type="evidence" value="ECO:0007669"/>
    <property type="project" value="TreeGrafter"/>
</dbReference>